<dbReference type="Gene3D" id="3.20.200.10">
    <property type="entry name" value="MHCK/EF2 kinase"/>
    <property type="match status" value="1"/>
</dbReference>
<protein>
    <recommendedName>
        <fullName evidence="2">Alpha-type protein kinase domain-containing protein</fullName>
    </recommendedName>
</protein>
<proteinExistence type="predicted"/>
<accession>A0A0L8FRR4</accession>
<evidence type="ECO:0008006" key="2">
    <source>
        <dbReference type="Google" id="ProtNLM"/>
    </source>
</evidence>
<reference evidence="1" key="1">
    <citation type="submission" date="2015-07" db="EMBL/GenBank/DDBJ databases">
        <title>MeaNS - Measles Nucleotide Surveillance Program.</title>
        <authorList>
            <person name="Tran T."/>
            <person name="Druce J."/>
        </authorList>
    </citation>
    <scope>NUCLEOTIDE SEQUENCE</scope>
    <source>
        <strain evidence="1">UCB-OBI-ISO-001</strain>
        <tissue evidence="1">Gonad</tissue>
    </source>
</reference>
<dbReference type="SUPFAM" id="SSF56112">
    <property type="entry name" value="Protein kinase-like (PK-like)"/>
    <property type="match status" value="1"/>
</dbReference>
<sequence>MDNETLSFQYNNENYFANFSYKPSVITKDYLLYDGVLNGSGIHRGNRCIIRVLKTKPHSKNAWKSYLNTRALLHKAKSYFVSRSDVEFFQVPDYTEALIDRISLITKFTVSRHPVPDETVLIDHYKGAHGEEKLTSPSLDAISHFTFLESKGQTILTNFQGFRINRKTICITGADCVAINAETFLKQHKCNKHCKILQNVPQLIPQVTYIQDKNQAPSYHSIVTARASLPHIMYGHYICDHCDIYNHGGMYNHCGSYNHCAVYNHTALMHSSSVQERETFGHLHLRPEPSAPPFDEVFYRAS</sequence>
<name>A0A0L8FRR4_OCTBM</name>
<dbReference type="GO" id="GO:0004674">
    <property type="term" value="F:protein serine/threonine kinase activity"/>
    <property type="evidence" value="ECO:0007669"/>
    <property type="project" value="UniProtKB-KW"/>
</dbReference>
<dbReference type="AlphaFoldDB" id="A0A0L8FRR4"/>
<dbReference type="KEGG" id="obi:106881607"/>
<dbReference type="EMBL" id="KQ427173">
    <property type="protein sequence ID" value="KOF67337.1"/>
    <property type="molecule type" value="Genomic_DNA"/>
</dbReference>
<organism evidence="1">
    <name type="scientific">Octopus bimaculoides</name>
    <name type="common">California two-spotted octopus</name>
    <dbReference type="NCBI Taxonomy" id="37653"/>
    <lineage>
        <taxon>Eukaryota</taxon>
        <taxon>Metazoa</taxon>
        <taxon>Spiralia</taxon>
        <taxon>Lophotrochozoa</taxon>
        <taxon>Mollusca</taxon>
        <taxon>Cephalopoda</taxon>
        <taxon>Coleoidea</taxon>
        <taxon>Octopodiformes</taxon>
        <taxon>Octopoda</taxon>
        <taxon>Incirrata</taxon>
        <taxon>Octopodidae</taxon>
        <taxon>Octopus</taxon>
    </lineage>
</organism>
<dbReference type="InterPro" id="IPR011009">
    <property type="entry name" value="Kinase-like_dom_sf"/>
</dbReference>
<dbReference type="OrthoDB" id="301415at2759"/>
<dbReference type="GO" id="GO:0005524">
    <property type="term" value="F:ATP binding"/>
    <property type="evidence" value="ECO:0007669"/>
    <property type="project" value="InterPro"/>
</dbReference>
<evidence type="ECO:0000313" key="1">
    <source>
        <dbReference type="EMBL" id="KOF67337.1"/>
    </source>
</evidence>
<gene>
    <name evidence="1" type="ORF">OCBIM_22009950mg</name>
</gene>